<keyword evidence="7" id="KW-1185">Reference proteome</keyword>
<dbReference type="PROSITE" id="PS50931">
    <property type="entry name" value="HTH_LYSR"/>
    <property type="match status" value="1"/>
</dbReference>
<evidence type="ECO:0000313" key="6">
    <source>
        <dbReference type="EMBL" id="PHZ83894.1"/>
    </source>
</evidence>
<organism evidence="6 7">
    <name type="scientific">Paremcibacter congregatus</name>
    <dbReference type="NCBI Taxonomy" id="2043170"/>
    <lineage>
        <taxon>Bacteria</taxon>
        <taxon>Pseudomonadati</taxon>
        <taxon>Pseudomonadota</taxon>
        <taxon>Alphaproteobacteria</taxon>
        <taxon>Emcibacterales</taxon>
        <taxon>Emcibacteraceae</taxon>
        <taxon>Paremcibacter</taxon>
    </lineage>
</organism>
<gene>
    <name evidence="6" type="ORF">CRD36_16220</name>
</gene>
<dbReference type="InterPro" id="IPR058163">
    <property type="entry name" value="LysR-type_TF_proteobact-type"/>
</dbReference>
<protein>
    <submittedName>
        <fullName evidence="6">Transcriptional regulator</fullName>
    </submittedName>
</protein>
<dbReference type="PANTHER" id="PTHR30537">
    <property type="entry name" value="HTH-TYPE TRANSCRIPTIONAL REGULATOR"/>
    <property type="match status" value="1"/>
</dbReference>
<evidence type="ECO:0000256" key="1">
    <source>
        <dbReference type="ARBA" id="ARBA00009437"/>
    </source>
</evidence>
<dbReference type="GO" id="GO:0006351">
    <property type="term" value="P:DNA-templated transcription"/>
    <property type="evidence" value="ECO:0007669"/>
    <property type="project" value="TreeGrafter"/>
</dbReference>
<dbReference type="Proteomes" id="UP000229730">
    <property type="component" value="Unassembled WGS sequence"/>
</dbReference>
<dbReference type="SUPFAM" id="SSF46785">
    <property type="entry name" value="Winged helix' DNA-binding domain"/>
    <property type="match status" value="1"/>
</dbReference>
<reference evidence="6 7" key="1">
    <citation type="submission" date="2017-10" db="EMBL/GenBank/DDBJ databases">
        <title>Frigbacter circumglobatus gen. nov. sp. nov., isolated from sediment cultured in situ.</title>
        <authorList>
            <person name="Zhao Z."/>
        </authorList>
    </citation>
    <scope>NUCLEOTIDE SEQUENCE [LARGE SCALE GENOMIC DNA]</scope>
    <source>
        <strain evidence="6 7">ZYL</strain>
    </source>
</reference>
<dbReference type="InterPro" id="IPR005119">
    <property type="entry name" value="LysR_subst-bd"/>
</dbReference>
<dbReference type="InterPro" id="IPR000847">
    <property type="entry name" value="LysR_HTH_N"/>
</dbReference>
<keyword evidence="2" id="KW-0805">Transcription regulation</keyword>
<dbReference type="InterPro" id="IPR036390">
    <property type="entry name" value="WH_DNA-bd_sf"/>
</dbReference>
<dbReference type="AlphaFoldDB" id="A0A2G4YNJ2"/>
<dbReference type="FunFam" id="1.10.10.10:FF:000001">
    <property type="entry name" value="LysR family transcriptional regulator"/>
    <property type="match status" value="1"/>
</dbReference>
<evidence type="ECO:0000259" key="5">
    <source>
        <dbReference type="PROSITE" id="PS50931"/>
    </source>
</evidence>
<evidence type="ECO:0000256" key="3">
    <source>
        <dbReference type="ARBA" id="ARBA00023125"/>
    </source>
</evidence>
<evidence type="ECO:0000256" key="2">
    <source>
        <dbReference type="ARBA" id="ARBA00023015"/>
    </source>
</evidence>
<dbReference type="PANTHER" id="PTHR30537:SF74">
    <property type="entry name" value="HTH-TYPE TRANSCRIPTIONAL REGULATOR TRPI"/>
    <property type="match status" value="1"/>
</dbReference>
<dbReference type="SUPFAM" id="SSF53850">
    <property type="entry name" value="Periplasmic binding protein-like II"/>
    <property type="match status" value="1"/>
</dbReference>
<accession>A0A2G4YNJ2</accession>
<dbReference type="EMBL" id="PDEM01000031">
    <property type="protein sequence ID" value="PHZ83894.1"/>
    <property type="molecule type" value="Genomic_DNA"/>
</dbReference>
<dbReference type="PRINTS" id="PR00039">
    <property type="entry name" value="HTHLYSR"/>
</dbReference>
<dbReference type="GO" id="GO:0043565">
    <property type="term" value="F:sequence-specific DNA binding"/>
    <property type="evidence" value="ECO:0007669"/>
    <property type="project" value="TreeGrafter"/>
</dbReference>
<proteinExistence type="inferred from homology"/>
<dbReference type="Gene3D" id="3.40.190.10">
    <property type="entry name" value="Periplasmic binding protein-like II"/>
    <property type="match status" value="2"/>
</dbReference>
<dbReference type="GO" id="GO:0003700">
    <property type="term" value="F:DNA-binding transcription factor activity"/>
    <property type="evidence" value="ECO:0007669"/>
    <property type="project" value="InterPro"/>
</dbReference>
<evidence type="ECO:0000313" key="7">
    <source>
        <dbReference type="Proteomes" id="UP000229730"/>
    </source>
</evidence>
<dbReference type="InterPro" id="IPR036388">
    <property type="entry name" value="WH-like_DNA-bd_sf"/>
</dbReference>
<dbReference type="Pfam" id="PF03466">
    <property type="entry name" value="LysR_substrate"/>
    <property type="match status" value="1"/>
</dbReference>
<comment type="similarity">
    <text evidence="1">Belongs to the LysR transcriptional regulatory family.</text>
</comment>
<dbReference type="Gene3D" id="1.10.10.10">
    <property type="entry name" value="Winged helix-like DNA-binding domain superfamily/Winged helix DNA-binding domain"/>
    <property type="match status" value="1"/>
</dbReference>
<comment type="caution">
    <text evidence="6">The sequence shown here is derived from an EMBL/GenBank/DDBJ whole genome shotgun (WGS) entry which is preliminary data.</text>
</comment>
<keyword evidence="4" id="KW-0804">Transcription</keyword>
<feature type="domain" description="HTH lysR-type" evidence="5">
    <location>
        <begin position="12"/>
        <end position="67"/>
    </location>
</feature>
<name>A0A2G4YNJ2_9PROT</name>
<dbReference type="InParanoid" id="A0A2G4YNJ2"/>
<keyword evidence="3" id="KW-0238">DNA-binding</keyword>
<dbReference type="Pfam" id="PF00126">
    <property type="entry name" value="HTH_1"/>
    <property type="match status" value="1"/>
</dbReference>
<sequence>MRFWQVNILHHLNALRCFEAAARLGSIRAAAEELNVTDGAVSRQVRQLEIYLGLSLFERGHRRISLTDSGTRLAQDVTASFNLLRRANQYLEFDQAKKPIVLAAPASFLLRWLIPRINRLQKALGETPLQLVTWDQQGCNIDSSISVSIRIGSPDSSADVINTAFMQEEFGLVVNPKLLGIPPSNIEEKILKIPRLIPKTRPNIWDQWIEESAVDTFDTPTIGFERMFFTLEAAEAGHGIAIAPRLLVTDSITSGRLVAPFGFISRKGKYYAVTAKWNEENQSVKKVINWFEKVGKEEKNYIQ</sequence>
<evidence type="ECO:0000256" key="4">
    <source>
        <dbReference type="ARBA" id="ARBA00023163"/>
    </source>
</evidence>